<evidence type="ECO:0000313" key="5">
    <source>
        <dbReference type="EMBL" id="MFC5528418.1"/>
    </source>
</evidence>
<accession>A0ABW0QUC4</accession>
<dbReference type="Gene3D" id="3.40.50.150">
    <property type="entry name" value="Vaccinia Virus protein VP39"/>
    <property type="match status" value="1"/>
</dbReference>
<evidence type="ECO:0000256" key="3">
    <source>
        <dbReference type="ARBA" id="ARBA00022747"/>
    </source>
</evidence>
<reference evidence="6" key="1">
    <citation type="journal article" date="2019" name="Int. J. Syst. Evol. Microbiol.">
        <title>The Global Catalogue of Microorganisms (GCM) 10K type strain sequencing project: providing services to taxonomists for standard genome sequencing and annotation.</title>
        <authorList>
            <consortium name="The Broad Institute Genomics Platform"/>
            <consortium name="The Broad Institute Genome Sequencing Center for Infectious Disease"/>
            <person name="Wu L."/>
            <person name="Ma J."/>
        </authorList>
    </citation>
    <scope>NUCLEOTIDE SEQUENCE [LARGE SCALE GENOMIC DNA]</scope>
    <source>
        <strain evidence="6">CGMCC 1.18578</strain>
    </source>
</reference>
<dbReference type="InterPro" id="IPR038718">
    <property type="entry name" value="SNF2-like_sf"/>
</dbReference>
<organism evidence="5 6">
    <name type="scientific">Cohnella yongneupensis</name>
    <dbReference type="NCBI Taxonomy" id="425006"/>
    <lineage>
        <taxon>Bacteria</taxon>
        <taxon>Bacillati</taxon>
        <taxon>Bacillota</taxon>
        <taxon>Bacilli</taxon>
        <taxon>Bacillales</taxon>
        <taxon>Paenibacillaceae</taxon>
        <taxon>Cohnella</taxon>
    </lineage>
</organism>
<dbReference type="SUPFAM" id="SSF52540">
    <property type="entry name" value="P-loop containing nucleoside triphosphate hydrolases"/>
    <property type="match status" value="2"/>
</dbReference>
<name>A0ABW0QUC4_9BACL</name>
<comment type="caution">
    <text evidence="5">The sequence shown here is derived from an EMBL/GenBank/DDBJ whole genome shotgun (WGS) entry which is preliminary data.</text>
</comment>
<keyword evidence="3" id="KW-0680">Restriction system</keyword>
<dbReference type="Gene3D" id="3.40.50.10810">
    <property type="entry name" value="Tandem AAA-ATPase domain"/>
    <property type="match status" value="1"/>
</dbReference>
<dbReference type="PRINTS" id="PR00508">
    <property type="entry name" value="S21N4MTFRASE"/>
</dbReference>
<dbReference type="PROSITE" id="PS51192">
    <property type="entry name" value="HELICASE_ATP_BIND_1"/>
    <property type="match status" value="1"/>
</dbReference>
<keyword evidence="1 5" id="KW-0489">Methyltransferase</keyword>
<dbReference type="EMBL" id="JBHSNC010000010">
    <property type="protein sequence ID" value="MFC5528418.1"/>
    <property type="molecule type" value="Genomic_DNA"/>
</dbReference>
<proteinExistence type="predicted"/>
<keyword evidence="2" id="KW-0808">Transferase</keyword>
<dbReference type="SUPFAM" id="SSF53335">
    <property type="entry name" value="S-adenosyl-L-methionine-dependent methyltransferases"/>
    <property type="match status" value="1"/>
</dbReference>
<dbReference type="InterPro" id="IPR014001">
    <property type="entry name" value="Helicase_ATP-bd"/>
</dbReference>
<dbReference type="Gene3D" id="3.40.50.300">
    <property type="entry name" value="P-loop containing nucleotide triphosphate hydrolases"/>
    <property type="match status" value="1"/>
</dbReference>
<dbReference type="InterPro" id="IPR002941">
    <property type="entry name" value="DNA_methylase_N4/N6"/>
</dbReference>
<dbReference type="SMART" id="SM00487">
    <property type="entry name" value="DEXDc"/>
    <property type="match status" value="1"/>
</dbReference>
<evidence type="ECO:0000256" key="1">
    <source>
        <dbReference type="ARBA" id="ARBA00022603"/>
    </source>
</evidence>
<dbReference type="InterPro" id="IPR001091">
    <property type="entry name" value="RM_Methyltransferase"/>
</dbReference>
<keyword evidence="6" id="KW-1185">Reference proteome</keyword>
<protein>
    <submittedName>
        <fullName evidence="5">DNA methyltransferase</fullName>
    </submittedName>
</protein>
<dbReference type="InterPro" id="IPR029063">
    <property type="entry name" value="SAM-dependent_MTases_sf"/>
</dbReference>
<dbReference type="InterPro" id="IPR027417">
    <property type="entry name" value="P-loop_NTPase"/>
</dbReference>
<evidence type="ECO:0000256" key="2">
    <source>
        <dbReference type="ARBA" id="ARBA00022679"/>
    </source>
</evidence>
<sequence length="839" mass="96298">MIAESYFEFLKSKIVIAEESGFIISPENVNPILKPHQRDAVVWAVRGGRRAIFASFGLGKTLQQLEYCRIVTENKGGWALIVLPLGVKQEFVRDAVELLGIDEPQYVRSMAEVKGQVQKGVKIFLTNYERVRDGDIDPIFFTATSLDEASVLRSFGSKTYQTFLDKFEGVPYKLVCTATPSPNKFKELIHYAGYLEIMDTGQALTRFFQRDSTKANNLTLYPHKEDEFWLWVSTWALFITKPSDLGYDDTGYDLPPLDVRYHELQVDHSEAGAERDGQLLLIREAATGLKEASREKRESIEARVAKAKEIIESDPEAHFILWHDLEDERHAIKMVIPGVVDIYGSQDLDIREQRVREFSDGRIKYFATKKELSGSGCNFQRHCHRAIFIGIDYQFNDFIQAIHRIYRFLQPEQVIIDIIYMESEQEILNTLLEKWRQHEYLVGKMIEVIKRYGLSGTSVIDKLARSIGVERVKIETELYTAVNNDCVLETASMVDNSIDLIHTSIPFSNHYEYTPSYNDFGHNEDTARFFEQMDHLTPQLLRILKPGRVAAIHVKDRVLFGNATGTGMPTIEPFHSICIDHYMRHGFQYFGMITVVTDVVRENNQTYRLGWTEQCKDGTKMGVGCPEYILLFRKLPSDTSRAYADEPVSKTKEDYTRAQWQIDAHGYWRSSGNRLMTKDELGAVPVKDLQRVFRQFSRESVYSYEDHVALAKRLDTDGKLPATFMVVAPGSWNDDVWDDINRMRTLNTTQSQRQQQMHVCPLQLDIVERIINRYSNPGDVVLDPFGGLMTVPMQAVKMGRRGYGIELNADYFRDGVGYLKAAESEVDMPTLFDLEMITN</sequence>
<dbReference type="Pfam" id="PF01555">
    <property type="entry name" value="N6_N4_Mtase"/>
    <property type="match status" value="1"/>
</dbReference>
<evidence type="ECO:0000313" key="6">
    <source>
        <dbReference type="Proteomes" id="UP001596108"/>
    </source>
</evidence>
<dbReference type="GO" id="GO:0008168">
    <property type="term" value="F:methyltransferase activity"/>
    <property type="evidence" value="ECO:0007669"/>
    <property type="project" value="UniProtKB-KW"/>
</dbReference>
<feature type="domain" description="Helicase ATP-binding" evidence="4">
    <location>
        <begin position="41"/>
        <end position="198"/>
    </location>
</feature>
<dbReference type="Proteomes" id="UP001596108">
    <property type="component" value="Unassembled WGS sequence"/>
</dbReference>
<gene>
    <name evidence="5" type="ORF">ACFPQ4_03000</name>
</gene>
<dbReference type="GO" id="GO:0032259">
    <property type="term" value="P:methylation"/>
    <property type="evidence" value="ECO:0007669"/>
    <property type="project" value="UniProtKB-KW"/>
</dbReference>
<evidence type="ECO:0000259" key="4">
    <source>
        <dbReference type="PROSITE" id="PS51192"/>
    </source>
</evidence>
<dbReference type="RefSeq" id="WP_378110253.1">
    <property type="nucleotide sequence ID" value="NZ_JBHSNC010000010.1"/>
</dbReference>